<comment type="caution">
    <text evidence="3">The sequence shown here is derived from an EMBL/GenBank/DDBJ whole genome shotgun (WGS) entry which is preliminary data.</text>
</comment>
<keyword evidence="2" id="KW-0812">Transmembrane</keyword>
<feature type="transmembrane region" description="Helical" evidence="2">
    <location>
        <begin position="1307"/>
        <end position="1328"/>
    </location>
</feature>
<keyword evidence="2" id="KW-0472">Membrane</keyword>
<reference evidence="3 4" key="1">
    <citation type="submission" date="2014-12" db="EMBL/GenBank/DDBJ databases">
        <title>Comparative genome analysis of Bacillus coagulans HM-08, Clostridium butyricum HM-68, Bacillus subtilis HM-66 and Bacillus licheniformis BL-09.</title>
        <authorList>
            <person name="Zhang H."/>
        </authorList>
    </citation>
    <scope>NUCLEOTIDE SEQUENCE [LARGE SCALE GENOMIC DNA]</scope>
    <source>
        <strain evidence="3 4">HM-66</strain>
    </source>
</reference>
<sequence length="1743" mass="195885">MVHKRKVLRIFVIFACLIIMLFSNFGGFLGGGVAFAAEDDKEKASEPEKSSYIETTDKNKAEKIKALDSSVFKEENFSAMAQASIVEADGVTKIVSSLNDLTGSNFSGAIKDNSNDSGDISDLKKEFGYEPDEVMIPRIPLSLSPDSNEAASLNDIYLTGKGVNEEYKNFKKDLYVNFAGYSIKIPHEFVKDALVGVQPQFDDAYITQTYGSFLGFGNVTQDFKAGVYNQTTILNDFNYINQVDYFKFAKKNDMLGFATKLYVDSYGNITTGTAQILVPFYRNPLVGMNFKNDKKRNAKIGLEIVKNNQGKNDDVKKTLDELETASTESSNQKGYILLDKRMKNMIKDASNAEVTKVSAYVKSVEDTKKPAHKKMMQDSDIDSLKSLLAARRAAPRDGLPGYLDLMYSNFEAENKKKPTNKEKLTSIDDVKLSEWSYTNVKGNDYDSFKEDLDDQNEKHFWNWQKEKTEYPDYPGLGYYIQRDDETKFKNLRDNNALPALSIANSDNSGGTLNIGEYLDKDKKGEADGNQKRWRESDSLYDVVKTHKLEAGSPEATKELAVSLYKDRVRLFNTAFIASEKAKVEDGKSTGVCYERIGCVNISDQVKEQLAASSEMDTEDIIKEILTNPGLYIKRIVHDITESFYTENFINFNMSNIFDTKGLESLGAFWDYALQAFPYILVLGTTILVGIGAFLYVRGVRTLREEATKIGSFIIITLCIFLVYPRLMPILFNAPVQSIHQDTMYRNLTVESWIVDKAENSFNDLFRNKTVDRYIPRKFDYQVELTTTTPKTNGSIFSQTRNIETEAGKNQSITTENYNPNEMIKVKVTVEDLIDWSNARLGQGNAKKTDASFFDWLASQAGTDGNDGRYESRGESNNPKKPKRYPDEYAQLSKYSEYQYTKEWFKGVDAGEDSVFKEKALTASEIFLKIYSQLSGNKQNESPSHQLIKAFDETFAKGLSSSGSGGGGLEVGQGSKKITSTTSTFNSTQFNGFLQRIAASGSDASEREYDGLGEYSVKSLEKDIPALQDSDILTFRNVVPSLFNLTEDEANQPQVKRKLDEISSDIVYETSKEYLVHFYILDKIPEMTNYQKDNSDGKYSDKALTLLLFLNFMKEAGVHGYPTGLQLDAVSVDNFLRAYLIPLNMLQEQAQAAPASTTDSSSTEAVSNQQLTLPSFISYNFSLVTLISFMLSLIYLVSFGMIKSLIFLILIPGLTIIGVIWHYFLRPLLSSLRLSDANGGSDRGTKGEDDGIWALQLLKGVSMLLGTFFVVNIVFHFIWHTTQVLSDLKVTYGGSPLFGAGKTVTNSIILVGVLYFLVNLILIPTLVMIKDAPLTVSGDVSLRQRLGRYANKITSDNFFARKIRNMQQRTQEFLSNRLNVGELKDKAQRSREKLRNSVINTLIGAAGIGTAAAGASKLSDKGKSALQTALNSGLVRFRLNRLERDRGLDDEEGKTLASRVNREANEVMKDGFKATDLWSMASNAETEKAYSILQQLGLENIQLVEDQNTGKKYIRMPRSIAESEDGRKLTNYVRSSVERDFIERTIRYGNKKGVWGDGRTFGNSGGLFVSNSNANAFRDFALRHNLNTQATPFKDGYLFKHMSDNDWQAFVEESKQNGIAISDRSNMDYLKLHHHIADRLVARGGYKIIGRDSAFSYVVAEDHNSYARLNKELSELKRDFSTQDPTYVPDNGQDLVESQFTSYDFEIDEDDPNRTNQTQRAEQRRQNRARRAEALRRRFGAEEG</sequence>
<feature type="transmembrane region" description="Helical" evidence="2">
    <location>
        <begin position="1259"/>
        <end position="1278"/>
    </location>
</feature>
<feature type="transmembrane region" description="Helical" evidence="2">
    <location>
        <begin position="1175"/>
        <end position="1197"/>
    </location>
</feature>
<feature type="transmembrane region" description="Helical" evidence="2">
    <location>
        <begin position="709"/>
        <end position="731"/>
    </location>
</feature>
<accession>A0A0D1K8E0</accession>
<dbReference type="PATRIC" id="fig|1423.173.peg.4824"/>
<feature type="compositionally biased region" description="Basic and acidic residues" evidence="1">
    <location>
        <begin position="1720"/>
        <end position="1743"/>
    </location>
</feature>
<feature type="region of interest" description="Disordered" evidence="1">
    <location>
        <begin position="863"/>
        <end position="885"/>
    </location>
</feature>
<feature type="transmembrane region" description="Helical" evidence="2">
    <location>
        <begin position="1204"/>
        <end position="1223"/>
    </location>
</feature>
<feature type="transmembrane region" description="Helical" evidence="2">
    <location>
        <begin position="675"/>
        <end position="697"/>
    </location>
</feature>
<proteinExistence type="predicted"/>
<keyword evidence="2" id="KW-1133">Transmembrane helix</keyword>
<evidence type="ECO:0000313" key="4">
    <source>
        <dbReference type="Proteomes" id="UP000032247"/>
    </source>
</evidence>
<evidence type="ECO:0000313" key="3">
    <source>
        <dbReference type="EMBL" id="KIU04385.1"/>
    </source>
</evidence>
<gene>
    <name evidence="3" type="ORF">SC09_contig8orf00013</name>
</gene>
<dbReference type="EMBL" id="JXBC01000014">
    <property type="protein sequence ID" value="KIU04385.1"/>
    <property type="molecule type" value="Genomic_DNA"/>
</dbReference>
<dbReference type="Proteomes" id="UP000032247">
    <property type="component" value="Unassembled WGS sequence"/>
</dbReference>
<organism evidence="3 4">
    <name type="scientific">Bacillus subtilis</name>
    <dbReference type="NCBI Taxonomy" id="1423"/>
    <lineage>
        <taxon>Bacteria</taxon>
        <taxon>Bacillati</taxon>
        <taxon>Bacillota</taxon>
        <taxon>Bacilli</taxon>
        <taxon>Bacillales</taxon>
        <taxon>Bacillaceae</taxon>
        <taxon>Bacillus</taxon>
    </lineage>
</organism>
<evidence type="ECO:0000256" key="1">
    <source>
        <dbReference type="SAM" id="MobiDB-lite"/>
    </source>
</evidence>
<evidence type="ECO:0000256" key="2">
    <source>
        <dbReference type="SAM" id="Phobius"/>
    </source>
</evidence>
<name>A0A0D1K8E0_BACIU</name>
<protein>
    <submittedName>
        <fullName evidence="3">Uncharacterized protein</fullName>
    </submittedName>
</protein>
<feature type="region of interest" description="Disordered" evidence="1">
    <location>
        <begin position="1705"/>
        <end position="1743"/>
    </location>
</feature>